<dbReference type="GO" id="GO:0031380">
    <property type="term" value="C:nuclear RNA-directed RNA polymerase complex"/>
    <property type="evidence" value="ECO:0007669"/>
    <property type="project" value="TreeGrafter"/>
</dbReference>
<evidence type="ECO:0000259" key="2">
    <source>
        <dbReference type="Pfam" id="PF05183"/>
    </source>
</evidence>
<dbReference type="FunCoup" id="A0A369KAC8">
    <property type="interactions" value="4"/>
</dbReference>
<comment type="caution">
    <text evidence="3">The sequence shown here is derived from an EMBL/GenBank/DDBJ whole genome shotgun (WGS) entry which is preliminary data.</text>
</comment>
<keyword evidence="1" id="KW-0694">RNA-binding</keyword>
<dbReference type="AlphaFoldDB" id="A0A369KAC8"/>
<dbReference type="Pfam" id="PF05183">
    <property type="entry name" value="RdRP"/>
    <property type="match status" value="1"/>
</dbReference>
<sequence>MEIFMRNISYGITHYQLTTALADIFHRPPYTGSSSLPLNFDVHLFQDKRNPRKHKGSGALTLPTIEDGVRFLQEYGGDNFLARQCIINGRRIHFLESKRPVRPEVVESLRRRPYLDPKALEDKKILDDRLTSEKVAFRTIQFGWQCRDSVLSIEWEETVENGGLVSFDDDRRELRITIPHSPNKLIVAVRFSQIRTSSVHTYLSNEPVILLFLDMPPAFESEDPAEPVRQRLAALPIGDHVRVAPYASLAVRLICSSPRDMSKFLDLAKAVRLHSISDLVCQVDHRGLFSAAAVEELEDWLRRLNWCISFQIESLVRSLSVDIKEMLTLLPRIRQLIGVKGKHYMSLMLRHFAPRARELFWDPYDDEAERETIEQCFCRVEEQFAIHANLATLRPTDASLFEAYHVTITPTTMFLDGPYPERSNRVIRLYDSIHHESFLRVSFLDEARLQYRFDRDIDGPAFIRSRVGHFLLNGLTIARRHFEFLAYSQSALKEHAVWFVKPFRDVQRGYVNAEKIIESLGSFDKLKFDPDLMRCPARYGARIAQAFTATDASVTIKAIEEIFYLDDIKAQSGNYYFTDGVGTMSKELAVEISRELKSKRRKGRSNKIHPSAFQVRFMGSKGMLSVDYKLSGRAICLRKSMIKFEAPDSTEVEIARAFDRPGAYYLNRPLIMLLEGLGVEYDVFKQFQDKAVQETQESTQSLAHAARMLESHGLGSSFRLPSVMLSLAKLGIDDIYGSLFYQKMLQFAVNHVLRELKNHSRIPVPGGWTLVGVADVHRYLQEGQIFACVKPLHGRKIYLEGPILISRSPTIHPGDVQIVNAIGSPPEGSCFASEALPNTVVFSVLGSRPLPSYLGGGDLDGDVYNLLPLNDLPEFTPQKTCSPAIYAPTEKKLVNHSGPSTMTDVAEFVMEYINSDIVGIIAINWLILADQSPEGIFNKACLTLAQLHSDAVDYPKSGNPVLLSAVPKLLFREKPDWNAPETVNPDSAKYYDSKRAIGRLFRAIDLPTPNNGSTSRRRRPRLPRNRVTDELSDALASLSVEDTDQEIIHDIVEVHVSQFLDVYADPDPGKVESIGSLFYHYVSELQSICADNTLAHTRTATLTEEEAVVGTIVQKTSQPRKRKDMMSKLREQTDVLVRGIREELAGDEGTPLEEFLEGAWLAWKLSILERASFGGESFGWVALGAIFEAIKDIEGAQLEESRSRFY</sequence>
<dbReference type="PANTHER" id="PTHR23079:SF55">
    <property type="entry name" value="RNA-DIRECTED RNA POLYMERASE"/>
    <property type="match status" value="1"/>
</dbReference>
<dbReference type="GO" id="GO:0030422">
    <property type="term" value="P:siRNA processing"/>
    <property type="evidence" value="ECO:0007669"/>
    <property type="project" value="TreeGrafter"/>
</dbReference>
<dbReference type="InterPro" id="IPR007855">
    <property type="entry name" value="RDRP"/>
</dbReference>
<keyword evidence="4" id="KW-1185">Reference proteome</keyword>
<keyword evidence="1 3" id="KW-0696">RNA-directed RNA polymerase</keyword>
<proteinExistence type="inferred from homology"/>
<name>A0A369KAC8_HYPMA</name>
<dbReference type="STRING" id="39966.A0A369KAC8"/>
<dbReference type="GO" id="GO:0003723">
    <property type="term" value="F:RNA binding"/>
    <property type="evidence" value="ECO:0007669"/>
    <property type="project" value="UniProtKB-KW"/>
</dbReference>
<evidence type="ECO:0000313" key="4">
    <source>
        <dbReference type="Proteomes" id="UP000076154"/>
    </source>
</evidence>
<gene>
    <name evidence="3" type="primary">RDR1_0</name>
    <name evidence="3" type="ORF">Hypma_015353</name>
</gene>
<feature type="domain" description="RDRP core" evidence="2">
    <location>
        <begin position="408"/>
        <end position="1004"/>
    </location>
</feature>
<dbReference type="GO" id="GO:0003968">
    <property type="term" value="F:RNA-directed RNA polymerase activity"/>
    <property type="evidence" value="ECO:0007669"/>
    <property type="project" value="UniProtKB-KW"/>
</dbReference>
<keyword evidence="1" id="KW-0808">Transferase</keyword>
<dbReference type="EC" id="2.7.7.48" evidence="1"/>
<accession>A0A369KAC8</accession>
<evidence type="ECO:0000256" key="1">
    <source>
        <dbReference type="RuleBase" id="RU363098"/>
    </source>
</evidence>
<organism evidence="3 4">
    <name type="scientific">Hypsizygus marmoreus</name>
    <name type="common">White beech mushroom</name>
    <name type="synonym">Agaricus marmoreus</name>
    <dbReference type="NCBI Taxonomy" id="39966"/>
    <lineage>
        <taxon>Eukaryota</taxon>
        <taxon>Fungi</taxon>
        <taxon>Dikarya</taxon>
        <taxon>Basidiomycota</taxon>
        <taxon>Agaricomycotina</taxon>
        <taxon>Agaricomycetes</taxon>
        <taxon>Agaricomycetidae</taxon>
        <taxon>Agaricales</taxon>
        <taxon>Tricholomatineae</taxon>
        <taxon>Lyophyllaceae</taxon>
        <taxon>Hypsizygus</taxon>
    </lineage>
</organism>
<dbReference type="PANTHER" id="PTHR23079">
    <property type="entry name" value="RNA-DEPENDENT RNA POLYMERASE"/>
    <property type="match status" value="1"/>
</dbReference>
<dbReference type="Proteomes" id="UP000076154">
    <property type="component" value="Unassembled WGS sequence"/>
</dbReference>
<comment type="similarity">
    <text evidence="1">Belongs to the RdRP family.</text>
</comment>
<dbReference type="EMBL" id="LUEZ02000010">
    <property type="protein sequence ID" value="RDB29625.1"/>
    <property type="molecule type" value="Genomic_DNA"/>
</dbReference>
<dbReference type="InterPro" id="IPR057596">
    <property type="entry name" value="RDRP_core"/>
</dbReference>
<comment type="catalytic activity">
    <reaction evidence="1">
        <text>RNA(n) + a ribonucleoside 5'-triphosphate = RNA(n+1) + diphosphate</text>
        <dbReference type="Rhea" id="RHEA:21248"/>
        <dbReference type="Rhea" id="RHEA-COMP:14527"/>
        <dbReference type="Rhea" id="RHEA-COMP:17342"/>
        <dbReference type="ChEBI" id="CHEBI:33019"/>
        <dbReference type="ChEBI" id="CHEBI:61557"/>
        <dbReference type="ChEBI" id="CHEBI:140395"/>
        <dbReference type="EC" id="2.7.7.48"/>
    </reaction>
</comment>
<reference evidence="3" key="1">
    <citation type="submission" date="2018-04" db="EMBL/GenBank/DDBJ databases">
        <title>Whole genome sequencing of Hypsizygus marmoreus.</title>
        <authorList>
            <person name="Choi I.-G."/>
            <person name="Min B."/>
            <person name="Kim J.-G."/>
            <person name="Kim S."/>
            <person name="Oh Y.-L."/>
            <person name="Kong W.-S."/>
            <person name="Park H."/>
            <person name="Jeong J."/>
            <person name="Song E.-S."/>
        </authorList>
    </citation>
    <scope>NUCLEOTIDE SEQUENCE [LARGE SCALE GENOMIC DNA]</scope>
    <source>
        <strain evidence="3">51987-8</strain>
    </source>
</reference>
<dbReference type="InParanoid" id="A0A369KAC8"/>
<dbReference type="OrthoDB" id="6513042at2759"/>
<protein>
    <recommendedName>
        <fullName evidence="1">RNA-dependent RNA polymerase</fullName>
        <ecNumber evidence="1">2.7.7.48</ecNumber>
    </recommendedName>
</protein>
<keyword evidence="1" id="KW-0548">Nucleotidyltransferase</keyword>
<evidence type="ECO:0000313" key="3">
    <source>
        <dbReference type="EMBL" id="RDB29625.1"/>
    </source>
</evidence>